<name>A0A327WQQ1_9GAMM</name>
<evidence type="ECO:0000256" key="1">
    <source>
        <dbReference type="SAM" id="Phobius"/>
    </source>
</evidence>
<dbReference type="GO" id="GO:0005886">
    <property type="term" value="C:plasma membrane"/>
    <property type="evidence" value="ECO:0007669"/>
    <property type="project" value="TreeGrafter"/>
</dbReference>
<keyword evidence="1" id="KW-0472">Membrane</keyword>
<organism evidence="2 4">
    <name type="scientific">Aliidiomarina maris</name>
    <dbReference type="NCBI Taxonomy" id="531312"/>
    <lineage>
        <taxon>Bacteria</taxon>
        <taxon>Pseudomonadati</taxon>
        <taxon>Pseudomonadota</taxon>
        <taxon>Gammaproteobacteria</taxon>
        <taxon>Alteromonadales</taxon>
        <taxon>Idiomarinaceae</taxon>
        <taxon>Aliidiomarina</taxon>
    </lineage>
</organism>
<feature type="transmembrane region" description="Helical" evidence="1">
    <location>
        <begin position="141"/>
        <end position="163"/>
    </location>
</feature>
<dbReference type="Pfam" id="PF17113">
    <property type="entry name" value="AmpE"/>
    <property type="match status" value="1"/>
</dbReference>
<accession>A0A327WQQ1</accession>
<dbReference type="RefSeq" id="WP_111570262.1">
    <property type="nucleotide sequence ID" value="NZ_PIPK01000002.1"/>
</dbReference>
<dbReference type="InterPro" id="IPR052966">
    <property type="entry name" value="Beta-lactamase_Reg"/>
</dbReference>
<feature type="transmembrane region" description="Helical" evidence="1">
    <location>
        <begin position="278"/>
        <end position="294"/>
    </location>
</feature>
<reference evidence="3 5" key="1">
    <citation type="journal article" date="2018" name="Front. Microbiol.">
        <title>Genome-Based Analysis Reveals the Taxonomy and Diversity of the Family Idiomarinaceae.</title>
        <authorList>
            <person name="Liu Y."/>
            <person name="Lai Q."/>
            <person name="Shao Z."/>
        </authorList>
    </citation>
    <scope>NUCLEOTIDE SEQUENCE [LARGE SCALE GENOMIC DNA]</scope>
    <source>
        <strain evidence="3 5">CF12-14</strain>
    </source>
</reference>
<protein>
    <submittedName>
        <fullName evidence="2">AmpE protein</fullName>
    </submittedName>
</protein>
<dbReference type="PANTHER" id="PTHR38684">
    <property type="entry name" value="PROTEIN AMPE"/>
    <property type="match status" value="1"/>
</dbReference>
<keyword evidence="5" id="KW-1185">Reference proteome</keyword>
<evidence type="ECO:0000313" key="4">
    <source>
        <dbReference type="Proteomes" id="UP000249203"/>
    </source>
</evidence>
<feature type="transmembrane region" description="Helical" evidence="1">
    <location>
        <begin position="54"/>
        <end position="87"/>
    </location>
</feature>
<dbReference type="GO" id="GO:0046677">
    <property type="term" value="P:response to antibiotic"/>
    <property type="evidence" value="ECO:0007669"/>
    <property type="project" value="TreeGrafter"/>
</dbReference>
<dbReference type="AlphaFoldDB" id="A0A327WQQ1"/>
<evidence type="ECO:0000313" key="2">
    <source>
        <dbReference type="EMBL" id="RAJ93943.1"/>
    </source>
</evidence>
<dbReference type="PANTHER" id="PTHR38684:SF1">
    <property type="entry name" value="PROTEIN AMPE"/>
    <property type="match status" value="1"/>
</dbReference>
<keyword evidence="1" id="KW-1133">Transmembrane helix</keyword>
<reference evidence="2 4" key="2">
    <citation type="submission" date="2018-06" db="EMBL/GenBank/DDBJ databases">
        <title>Genomic Encyclopedia of Type Strains, Phase III (KMG-III): the genomes of soil and plant-associated and newly described type strains.</title>
        <authorList>
            <person name="Whitman W."/>
        </authorList>
    </citation>
    <scope>NUCLEOTIDE SEQUENCE [LARGE SCALE GENOMIC DNA]</scope>
    <source>
        <strain evidence="2 4">CGMCC 1.15366</strain>
    </source>
</reference>
<feature type="transmembrane region" description="Helical" evidence="1">
    <location>
        <begin position="197"/>
        <end position="216"/>
    </location>
</feature>
<gene>
    <name evidence="2" type="ORF">B0I24_11546</name>
    <name evidence="3" type="ORF">CWE07_02670</name>
</gene>
<evidence type="ECO:0000313" key="5">
    <source>
        <dbReference type="Proteomes" id="UP000287865"/>
    </source>
</evidence>
<dbReference type="InterPro" id="IPR031347">
    <property type="entry name" value="AmpE"/>
</dbReference>
<evidence type="ECO:0000313" key="3">
    <source>
        <dbReference type="EMBL" id="RUO27551.1"/>
    </source>
</evidence>
<keyword evidence="1" id="KW-0812">Transmembrane</keyword>
<comment type="caution">
    <text evidence="2">The sequence shown here is derived from an EMBL/GenBank/DDBJ whole genome shotgun (WGS) entry which is preliminary data.</text>
</comment>
<dbReference type="Proteomes" id="UP000249203">
    <property type="component" value="Unassembled WGS sequence"/>
</dbReference>
<dbReference type="EMBL" id="QLMD01000015">
    <property type="protein sequence ID" value="RAJ93943.1"/>
    <property type="molecule type" value="Genomic_DNA"/>
</dbReference>
<dbReference type="OrthoDB" id="9811967at2"/>
<dbReference type="Proteomes" id="UP000287865">
    <property type="component" value="Unassembled WGS sequence"/>
</dbReference>
<sequence length="295" mass="33028">MVIFSLLIAILIDRAMRNRGHWQLKPIADTWHQHFAKLRTRKAVAEHAPLQVLIWIVPALLFALLVYLQGSLLLTFIINVLVLLICLGCGPQRELVRSYLAKAQHHQPEHCMQLQQRFAALQPELAGQSVGAHIIWLNFRYYFAVAAWFIVFGAAGALVYALMREYVVGGYDNERLAPEADEAPEPKPEQNSLFARILYWMEWPAARIAGFGYLLVGHFSRALPVWLKGVAAIQPSHSDYLIGVARKAEDGCEPNPENAAHELTDEPCAMLTLAKRSMILLLAATALATLFGWLG</sequence>
<dbReference type="EMBL" id="PIPK01000002">
    <property type="protein sequence ID" value="RUO27551.1"/>
    <property type="molecule type" value="Genomic_DNA"/>
</dbReference>
<proteinExistence type="predicted"/>